<dbReference type="InterPro" id="IPR018095">
    <property type="entry name" value="Thymidylate_kin_CS"/>
</dbReference>
<sequence>MTKGLFITLEGGEGAGKTTQARKLLEYLEAKGFEVVLTREPGGTPEAEKIRDLLVQRDGGNWTPMAEVALFFAARQMHIENLIKPSLHHGKVVICDRFTDSTRAYQGYGHGFDLETIEALDDLIVNKFEPDVTFIFDLPVKEGLARSMSQKGKASGAESTEDKFEKLDLSFHERMRQGFLKIAEANPKRCHVIDAAQSPDSIFDTIKSIINEKL</sequence>
<keyword evidence="7 12" id="KW-0418">Kinase</keyword>
<feature type="binding site" evidence="12">
    <location>
        <begin position="11"/>
        <end position="18"/>
    </location>
    <ligand>
        <name>ATP</name>
        <dbReference type="ChEBI" id="CHEBI:30616"/>
    </ligand>
</feature>
<dbReference type="AlphaFoldDB" id="A0A2W5FJN4"/>
<feature type="domain" description="Thymidylate kinase-like" evidence="13">
    <location>
        <begin position="9"/>
        <end position="205"/>
    </location>
</feature>
<evidence type="ECO:0000313" key="15">
    <source>
        <dbReference type="Proteomes" id="UP000249739"/>
    </source>
</evidence>
<evidence type="ECO:0000256" key="7">
    <source>
        <dbReference type="ARBA" id="ARBA00022777"/>
    </source>
</evidence>
<evidence type="ECO:0000256" key="11">
    <source>
        <dbReference type="ARBA" id="ARBA00057735"/>
    </source>
</evidence>
<protein>
    <recommendedName>
        <fullName evidence="3 12">Thymidylate kinase</fullName>
        <ecNumber evidence="2 12">2.7.4.9</ecNumber>
    </recommendedName>
    <alternativeName>
        <fullName evidence="9 12">dTMP kinase</fullName>
    </alternativeName>
</protein>
<dbReference type="GO" id="GO:0006233">
    <property type="term" value="P:dTDP biosynthetic process"/>
    <property type="evidence" value="ECO:0007669"/>
    <property type="project" value="InterPro"/>
</dbReference>
<name>A0A2W5FJN4_9BACT</name>
<keyword evidence="8 12" id="KW-0067">ATP-binding</keyword>
<evidence type="ECO:0000256" key="10">
    <source>
        <dbReference type="ARBA" id="ARBA00048743"/>
    </source>
</evidence>
<dbReference type="PROSITE" id="PS01331">
    <property type="entry name" value="THYMIDYLATE_KINASE"/>
    <property type="match status" value="1"/>
</dbReference>
<reference evidence="14 15" key="1">
    <citation type="submission" date="2017-08" db="EMBL/GenBank/DDBJ databases">
        <title>Infants hospitalized years apart are colonized by the same room-sourced microbial strains.</title>
        <authorList>
            <person name="Brooks B."/>
            <person name="Olm M.R."/>
            <person name="Firek B.A."/>
            <person name="Baker R."/>
            <person name="Thomas B.C."/>
            <person name="Morowitz M.J."/>
            <person name="Banfield J.F."/>
        </authorList>
    </citation>
    <scope>NUCLEOTIDE SEQUENCE [LARGE SCALE GENOMIC DNA]</scope>
    <source>
        <strain evidence="14">S2_006_000_R2_64</strain>
    </source>
</reference>
<organism evidence="14 15">
    <name type="scientific">Micavibrio aeruginosavorus</name>
    <dbReference type="NCBI Taxonomy" id="349221"/>
    <lineage>
        <taxon>Bacteria</taxon>
        <taxon>Pseudomonadati</taxon>
        <taxon>Bdellovibrionota</taxon>
        <taxon>Bdellovibrionia</taxon>
        <taxon>Bdellovibrionales</taxon>
        <taxon>Pseudobdellovibrionaceae</taxon>
        <taxon>Micavibrio</taxon>
    </lineage>
</organism>
<dbReference type="HAMAP" id="MF_00165">
    <property type="entry name" value="Thymidylate_kinase"/>
    <property type="match status" value="1"/>
</dbReference>
<comment type="function">
    <text evidence="11 12">Phosphorylation of dTMP to form dTDP in both de novo and salvage pathways of dTTP synthesis.</text>
</comment>
<dbReference type="CDD" id="cd01672">
    <property type="entry name" value="TMPK"/>
    <property type="match status" value="1"/>
</dbReference>
<accession>A0A2W5FJN4</accession>
<dbReference type="GO" id="GO:0005829">
    <property type="term" value="C:cytosol"/>
    <property type="evidence" value="ECO:0007669"/>
    <property type="project" value="TreeGrafter"/>
</dbReference>
<evidence type="ECO:0000259" key="13">
    <source>
        <dbReference type="Pfam" id="PF02223"/>
    </source>
</evidence>
<evidence type="ECO:0000313" key="14">
    <source>
        <dbReference type="EMBL" id="PZP56265.1"/>
    </source>
</evidence>
<dbReference type="GO" id="GO:0006235">
    <property type="term" value="P:dTTP biosynthetic process"/>
    <property type="evidence" value="ECO:0007669"/>
    <property type="project" value="UniProtKB-UniRule"/>
</dbReference>
<evidence type="ECO:0000256" key="3">
    <source>
        <dbReference type="ARBA" id="ARBA00017144"/>
    </source>
</evidence>
<dbReference type="EMBL" id="QFOT01000032">
    <property type="protein sequence ID" value="PZP56265.1"/>
    <property type="molecule type" value="Genomic_DNA"/>
</dbReference>
<comment type="caution">
    <text evidence="14">The sequence shown here is derived from an EMBL/GenBank/DDBJ whole genome shotgun (WGS) entry which is preliminary data.</text>
</comment>
<dbReference type="EC" id="2.7.4.9" evidence="2 12"/>
<evidence type="ECO:0000256" key="4">
    <source>
        <dbReference type="ARBA" id="ARBA00022679"/>
    </source>
</evidence>
<dbReference type="InterPro" id="IPR039430">
    <property type="entry name" value="Thymidylate_kin-like_dom"/>
</dbReference>
<dbReference type="GO" id="GO:0005524">
    <property type="term" value="F:ATP binding"/>
    <property type="evidence" value="ECO:0007669"/>
    <property type="project" value="UniProtKB-UniRule"/>
</dbReference>
<evidence type="ECO:0000256" key="1">
    <source>
        <dbReference type="ARBA" id="ARBA00009776"/>
    </source>
</evidence>
<evidence type="ECO:0000256" key="6">
    <source>
        <dbReference type="ARBA" id="ARBA00022741"/>
    </source>
</evidence>
<comment type="similarity">
    <text evidence="1 12">Belongs to the thymidylate kinase family.</text>
</comment>
<evidence type="ECO:0000256" key="5">
    <source>
        <dbReference type="ARBA" id="ARBA00022727"/>
    </source>
</evidence>
<gene>
    <name evidence="12" type="primary">tmk</name>
    <name evidence="14" type="ORF">DI586_04350</name>
</gene>
<dbReference type="NCBIfam" id="TIGR00041">
    <property type="entry name" value="DTMP_kinase"/>
    <property type="match status" value="1"/>
</dbReference>
<keyword evidence="6 12" id="KW-0547">Nucleotide-binding</keyword>
<evidence type="ECO:0000256" key="9">
    <source>
        <dbReference type="ARBA" id="ARBA00029962"/>
    </source>
</evidence>
<dbReference type="GO" id="GO:0006227">
    <property type="term" value="P:dUDP biosynthetic process"/>
    <property type="evidence" value="ECO:0007669"/>
    <property type="project" value="TreeGrafter"/>
</dbReference>
<comment type="catalytic activity">
    <reaction evidence="10 12">
        <text>dTMP + ATP = dTDP + ADP</text>
        <dbReference type="Rhea" id="RHEA:13517"/>
        <dbReference type="ChEBI" id="CHEBI:30616"/>
        <dbReference type="ChEBI" id="CHEBI:58369"/>
        <dbReference type="ChEBI" id="CHEBI:63528"/>
        <dbReference type="ChEBI" id="CHEBI:456216"/>
        <dbReference type="EC" id="2.7.4.9"/>
    </reaction>
</comment>
<dbReference type="PANTHER" id="PTHR10344:SF4">
    <property type="entry name" value="UMP-CMP KINASE 2, MITOCHONDRIAL"/>
    <property type="match status" value="1"/>
</dbReference>
<dbReference type="Proteomes" id="UP000249739">
    <property type="component" value="Unassembled WGS sequence"/>
</dbReference>
<dbReference type="PANTHER" id="PTHR10344">
    <property type="entry name" value="THYMIDYLATE KINASE"/>
    <property type="match status" value="1"/>
</dbReference>
<proteinExistence type="inferred from homology"/>
<evidence type="ECO:0000256" key="2">
    <source>
        <dbReference type="ARBA" id="ARBA00012980"/>
    </source>
</evidence>
<evidence type="ECO:0000256" key="12">
    <source>
        <dbReference type="HAMAP-Rule" id="MF_00165"/>
    </source>
</evidence>
<evidence type="ECO:0000256" key="8">
    <source>
        <dbReference type="ARBA" id="ARBA00022840"/>
    </source>
</evidence>
<dbReference type="SUPFAM" id="SSF52540">
    <property type="entry name" value="P-loop containing nucleoside triphosphate hydrolases"/>
    <property type="match status" value="1"/>
</dbReference>
<dbReference type="GO" id="GO:0004798">
    <property type="term" value="F:dTMP kinase activity"/>
    <property type="evidence" value="ECO:0007669"/>
    <property type="project" value="UniProtKB-UniRule"/>
</dbReference>
<keyword evidence="5 12" id="KW-0545">Nucleotide biosynthesis</keyword>
<dbReference type="InterPro" id="IPR018094">
    <property type="entry name" value="Thymidylate_kinase"/>
</dbReference>
<keyword evidence="4 12" id="KW-0808">Transferase</keyword>
<dbReference type="Pfam" id="PF02223">
    <property type="entry name" value="Thymidylate_kin"/>
    <property type="match status" value="1"/>
</dbReference>
<dbReference type="InterPro" id="IPR027417">
    <property type="entry name" value="P-loop_NTPase"/>
</dbReference>
<dbReference type="FunFam" id="3.40.50.300:FF:000225">
    <property type="entry name" value="Thymidylate kinase"/>
    <property type="match status" value="1"/>
</dbReference>
<dbReference type="Gene3D" id="3.40.50.300">
    <property type="entry name" value="P-loop containing nucleotide triphosphate hydrolases"/>
    <property type="match status" value="1"/>
</dbReference>